<sequence length="131" mass="15166">MMHHHQQNKPNSFCAVIMNGLNTHHLKIPTKFLNYLDKKLMRNAILIGPCGGKWQVSIIKRENGVYMDHGWSKFLQENLVKHEDFLVFTYDGNNNHFKVQIFCKNGCEAPKPKKSRPTTSCPQISPENERS</sequence>
<proteinExistence type="predicted"/>
<reference evidence="8 9" key="1">
    <citation type="submission" date="2019-01" db="EMBL/GenBank/DDBJ databases">
        <title>Sequencing of cultivated peanut Arachis hypogaea provides insights into genome evolution and oil improvement.</title>
        <authorList>
            <person name="Chen X."/>
        </authorList>
    </citation>
    <scope>NUCLEOTIDE SEQUENCE [LARGE SCALE GENOMIC DNA]</scope>
    <source>
        <strain evidence="9">cv. Fuhuasheng</strain>
        <tissue evidence="8">Leaves</tissue>
    </source>
</reference>
<dbReference type="InterPro" id="IPR003340">
    <property type="entry name" value="B3_DNA-bd"/>
</dbReference>
<dbReference type="EMBL" id="SDMP01000013">
    <property type="protein sequence ID" value="RYR22894.1"/>
    <property type="molecule type" value="Genomic_DNA"/>
</dbReference>
<name>A0A445A8W9_ARAHY</name>
<dbReference type="InterPro" id="IPR015300">
    <property type="entry name" value="DNA-bd_pseudobarrel_sf"/>
</dbReference>
<evidence type="ECO:0000256" key="4">
    <source>
        <dbReference type="ARBA" id="ARBA00023163"/>
    </source>
</evidence>
<gene>
    <name evidence="8" type="ORF">Ahy_B03g068180</name>
</gene>
<dbReference type="PROSITE" id="PS50863">
    <property type="entry name" value="B3"/>
    <property type="match status" value="1"/>
</dbReference>
<keyword evidence="2" id="KW-0805">Transcription regulation</keyword>
<dbReference type="GO" id="GO:0003677">
    <property type="term" value="F:DNA binding"/>
    <property type="evidence" value="ECO:0007669"/>
    <property type="project" value="UniProtKB-KW"/>
</dbReference>
<dbReference type="SUPFAM" id="SSF101936">
    <property type="entry name" value="DNA-binding pseudobarrel domain"/>
    <property type="match status" value="1"/>
</dbReference>
<keyword evidence="9" id="KW-1185">Reference proteome</keyword>
<dbReference type="CDD" id="cd10017">
    <property type="entry name" value="B3_DNA"/>
    <property type="match status" value="1"/>
</dbReference>
<dbReference type="Gene3D" id="2.40.330.10">
    <property type="entry name" value="DNA-binding pseudobarrel domain"/>
    <property type="match status" value="1"/>
</dbReference>
<evidence type="ECO:0000313" key="8">
    <source>
        <dbReference type="EMBL" id="RYR22894.1"/>
    </source>
</evidence>
<evidence type="ECO:0000256" key="1">
    <source>
        <dbReference type="ARBA" id="ARBA00004123"/>
    </source>
</evidence>
<keyword evidence="4" id="KW-0804">Transcription</keyword>
<dbReference type="GO" id="GO:0005634">
    <property type="term" value="C:nucleus"/>
    <property type="evidence" value="ECO:0007669"/>
    <property type="project" value="UniProtKB-SubCell"/>
</dbReference>
<evidence type="ECO:0000259" key="7">
    <source>
        <dbReference type="PROSITE" id="PS50863"/>
    </source>
</evidence>
<feature type="domain" description="TF-B3" evidence="7">
    <location>
        <begin position="11"/>
        <end position="105"/>
    </location>
</feature>
<dbReference type="STRING" id="3818.A0A445A8W9"/>
<keyword evidence="3" id="KW-0238">DNA-binding</keyword>
<dbReference type="InterPro" id="IPR050655">
    <property type="entry name" value="Plant_B3_domain"/>
</dbReference>
<comment type="caution">
    <text evidence="8">The sequence shown here is derived from an EMBL/GenBank/DDBJ whole genome shotgun (WGS) entry which is preliminary data.</text>
</comment>
<evidence type="ECO:0000256" key="2">
    <source>
        <dbReference type="ARBA" id="ARBA00023015"/>
    </source>
</evidence>
<dbReference type="Pfam" id="PF02362">
    <property type="entry name" value="B3"/>
    <property type="match status" value="1"/>
</dbReference>
<dbReference type="PANTHER" id="PTHR31920:SF122">
    <property type="entry name" value="B3 DOMAIN-CONTAINING PROTEIN REM23"/>
    <property type="match status" value="1"/>
</dbReference>
<dbReference type="Proteomes" id="UP000289738">
    <property type="component" value="Chromosome B03"/>
</dbReference>
<dbReference type="PANTHER" id="PTHR31920">
    <property type="entry name" value="B3 DOMAIN-CONTAINING"/>
    <property type="match status" value="1"/>
</dbReference>
<dbReference type="SMART" id="SM01019">
    <property type="entry name" value="B3"/>
    <property type="match status" value="1"/>
</dbReference>
<dbReference type="AlphaFoldDB" id="A0A445A8W9"/>
<evidence type="ECO:0000313" key="9">
    <source>
        <dbReference type="Proteomes" id="UP000289738"/>
    </source>
</evidence>
<protein>
    <recommendedName>
        <fullName evidence="7">TF-B3 domain-containing protein</fullName>
    </recommendedName>
</protein>
<comment type="subcellular location">
    <subcellularLocation>
        <location evidence="1">Nucleus</location>
    </subcellularLocation>
</comment>
<organism evidence="8 9">
    <name type="scientific">Arachis hypogaea</name>
    <name type="common">Peanut</name>
    <dbReference type="NCBI Taxonomy" id="3818"/>
    <lineage>
        <taxon>Eukaryota</taxon>
        <taxon>Viridiplantae</taxon>
        <taxon>Streptophyta</taxon>
        <taxon>Embryophyta</taxon>
        <taxon>Tracheophyta</taxon>
        <taxon>Spermatophyta</taxon>
        <taxon>Magnoliopsida</taxon>
        <taxon>eudicotyledons</taxon>
        <taxon>Gunneridae</taxon>
        <taxon>Pentapetalae</taxon>
        <taxon>rosids</taxon>
        <taxon>fabids</taxon>
        <taxon>Fabales</taxon>
        <taxon>Fabaceae</taxon>
        <taxon>Papilionoideae</taxon>
        <taxon>50 kb inversion clade</taxon>
        <taxon>dalbergioids sensu lato</taxon>
        <taxon>Dalbergieae</taxon>
        <taxon>Pterocarpus clade</taxon>
        <taxon>Arachis</taxon>
    </lineage>
</organism>
<evidence type="ECO:0000256" key="3">
    <source>
        <dbReference type="ARBA" id="ARBA00023125"/>
    </source>
</evidence>
<evidence type="ECO:0000256" key="6">
    <source>
        <dbReference type="SAM" id="MobiDB-lite"/>
    </source>
</evidence>
<feature type="region of interest" description="Disordered" evidence="6">
    <location>
        <begin position="108"/>
        <end position="131"/>
    </location>
</feature>
<keyword evidence="5" id="KW-0539">Nucleus</keyword>
<feature type="compositionally biased region" description="Polar residues" evidence="6">
    <location>
        <begin position="117"/>
        <end position="131"/>
    </location>
</feature>
<evidence type="ECO:0000256" key="5">
    <source>
        <dbReference type="ARBA" id="ARBA00023242"/>
    </source>
</evidence>
<accession>A0A445A8W9</accession>